<feature type="region of interest" description="Disordered" evidence="1">
    <location>
        <begin position="1"/>
        <end position="25"/>
    </location>
</feature>
<accession>A0A6A6XE02</accession>
<feature type="compositionally biased region" description="Polar residues" evidence="1">
    <location>
        <begin position="1"/>
        <end position="10"/>
    </location>
</feature>
<dbReference type="Proteomes" id="UP000799757">
    <property type="component" value="Unassembled WGS sequence"/>
</dbReference>
<evidence type="ECO:0000313" key="3">
    <source>
        <dbReference type="EMBL" id="KAF2794508.1"/>
    </source>
</evidence>
<proteinExistence type="predicted"/>
<dbReference type="OrthoDB" id="6431331at2759"/>
<gene>
    <name evidence="3" type="ORF">K505DRAFT_417070</name>
</gene>
<feature type="transmembrane region" description="Helical" evidence="2">
    <location>
        <begin position="351"/>
        <end position="369"/>
    </location>
</feature>
<keyword evidence="4" id="KW-1185">Reference proteome</keyword>
<dbReference type="SUPFAM" id="SSF53474">
    <property type="entry name" value="alpha/beta-Hydrolases"/>
    <property type="match status" value="1"/>
</dbReference>
<dbReference type="PANTHER" id="PTHR37471">
    <property type="entry name" value="UNNAMED PRODUCT"/>
    <property type="match status" value="1"/>
</dbReference>
<reference evidence="3" key="1">
    <citation type="journal article" date="2020" name="Stud. Mycol.">
        <title>101 Dothideomycetes genomes: a test case for predicting lifestyles and emergence of pathogens.</title>
        <authorList>
            <person name="Haridas S."/>
            <person name="Albert R."/>
            <person name="Binder M."/>
            <person name="Bloem J."/>
            <person name="Labutti K."/>
            <person name="Salamov A."/>
            <person name="Andreopoulos B."/>
            <person name="Baker S."/>
            <person name="Barry K."/>
            <person name="Bills G."/>
            <person name="Bluhm B."/>
            <person name="Cannon C."/>
            <person name="Castanera R."/>
            <person name="Culley D."/>
            <person name="Daum C."/>
            <person name="Ezra D."/>
            <person name="Gonzalez J."/>
            <person name="Henrissat B."/>
            <person name="Kuo A."/>
            <person name="Liang C."/>
            <person name="Lipzen A."/>
            <person name="Lutzoni F."/>
            <person name="Magnuson J."/>
            <person name="Mondo S."/>
            <person name="Nolan M."/>
            <person name="Ohm R."/>
            <person name="Pangilinan J."/>
            <person name="Park H.-J."/>
            <person name="Ramirez L."/>
            <person name="Alfaro M."/>
            <person name="Sun H."/>
            <person name="Tritt A."/>
            <person name="Yoshinaga Y."/>
            <person name="Zwiers L.-H."/>
            <person name="Turgeon B."/>
            <person name="Goodwin S."/>
            <person name="Spatafora J."/>
            <person name="Crous P."/>
            <person name="Grigoriev I."/>
        </authorList>
    </citation>
    <scope>NUCLEOTIDE SEQUENCE</scope>
    <source>
        <strain evidence="3">CBS 109.77</strain>
    </source>
</reference>
<keyword evidence="2" id="KW-0812">Transmembrane</keyword>
<dbReference type="PANTHER" id="PTHR37471:SF1">
    <property type="entry name" value="AB HYDROLASE-1 DOMAIN-CONTAINING PROTEIN"/>
    <property type="match status" value="1"/>
</dbReference>
<evidence type="ECO:0000256" key="1">
    <source>
        <dbReference type="SAM" id="MobiDB-lite"/>
    </source>
</evidence>
<dbReference type="AlphaFoldDB" id="A0A6A6XE02"/>
<evidence type="ECO:0008006" key="5">
    <source>
        <dbReference type="Google" id="ProtNLM"/>
    </source>
</evidence>
<evidence type="ECO:0000256" key="2">
    <source>
        <dbReference type="SAM" id="Phobius"/>
    </source>
</evidence>
<dbReference type="Gene3D" id="3.40.50.1820">
    <property type="entry name" value="alpha/beta hydrolase"/>
    <property type="match status" value="1"/>
</dbReference>
<dbReference type="InterPro" id="IPR029058">
    <property type="entry name" value="AB_hydrolase_fold"/>
</dbReference>
<feature type="transmembrane region" description="Helical" evidence="2">
    <location>
        <begin position="282"/>
        <end position="301"/>
    </location>
</feature>
<dbReference type="EMBL" id="MU001888">
    <property type="protein sequence ID" value="KAF2794508.1"/>
    <property type="molecule type" value="Genomic_DNA"/>
</dbReference>
<evidence type="ECO:0000313" key="4">
    <source>
        <dbReference type="Proteomes" id="UP000799757"/>
    </source>
</evidence>
<organism evidence="3 4">
    <name type="scientific">Melanomma pulvis-pyrius CBS 109.77</name>
    <dbReference type="NCBI Taxonomy" id="1314802"/>
    <lineage>
        <taxon>Eukaryota</taxon>
        <taxon>Fungi</taxon>
        <taxon>Dikarya</taxon>
        <taxon>Ascomycota</taxon>
        <taxon>Pezizomycotina</taxon>
        <taxon>Dothideomycetes</taxon>
        <taxon>Pleosporomycetidae</taxon>
        <taxon>Pleosporales</taxon>
        <taxon>Melanommataceae</taxon>
        <taxon>Melanomma</taxon>
    </lineage>
</organism>
<keyword evidence="2" id="KW-0472">Membrane</keyword>
<keyword evidence="2" id="KW-1133">Transmembrane helix</keyword>
<protein>
    <recommendedName>
        <fullName evidence="5">AB hydrolase-1 domain-containing protein</fullName>
    </recommendedName>
</protein>
<name>A0A6A6XE02_9PLEO</name>
<sequence length="603" mass="68721">MGMNHSSSPLNEDFSGNPESSRCYRQSTSETICENWSGSVKTPRSRYRELVDSSPDEVIVEFGAARGLRNNDGESEKKAGRRLHIHTAELAASTAAAMIGTSLPEYVFIRASIWTLRAITPLSIFYCAFSIADPPTSRAGKGLLAYCALETGFWLLVYLPRKRTLQAAASHPAPLPREERKELFWKSWDKIPNPEYYVSKWLLGAKPKDVRRDNVKDFFRWAFLNRGDGELKGPELEEEEHELDEYVDGVQTLLGRDIEPGRGSAKALRLTTDNVKMLHRPFYWYMLVGIVDTLTAIYLRYSGFRLHRTPLRSWLSVFPFRVCTLFTRSLSPAPDLSYWYRPHTSKTRLPILFIHGISIGLYSYAQFLAEINKHDPRSPEDGDVGIIAIEMMPISFRITGPVLDRDEICRQINIILERHGWSKVVLASHSYGSVITTHLLHTPSTAGKIGPMLFIDPVTFLLHLPDVAYNFTARKPRGANEHQLYYFACTDMMVAHTLARHFFWSQNILWKDEIRGRDVTVSLGGRDQIIDAQMVGKYLAGVDLKGENVDWKDSSWTGHGLETIWFPTCDHAQVFESKEGRQRLGDVVRRYTESRVVEDDELP</sequence>